<evidence type="ECO:0000256" key="2">
    <source>
        <dbReference type="ARBA" id="ARBA00022741"/>
    </source>
</evidence>
<comment type="caution">
    <text evidence="5">The sequence shown here is derived from an EMBL/GenBank/DDBJ whole genome shotgun (WGS) entry which is preliminary data.</text>
</comment>
<proteinExistence type="inferred from homology"/>
<evidence type="ECO:0000313" key="6">
    <source>
        <dbReference type="Proteomes" id="UP001558613"/>
    </source>
</evidence>
<dbReference type="SUPFAM" id="SSF52540">
    <property type="entry name" value="P-loop containing nucleoside triphosphate hydrolases"/>
    <property type="match status" value="1"/>
</dbReference>
<protein>
    <recommendedName>
        <fullName evidence="4">AIG1-type G domain-containing protein</fullName>
    </recommendedName>
</protein>
<dbReference type="Proteomes" id="UP001558613">
    <property type="component" value="Unassembled WGS sequence"/>
</dbReference>
<keyword evidence="6" id="KW-1185">Reference proteome</keyword>
<keyword evidence="3" id="KW-0342">GTP-binding</keyword>
<evidence type="ECO:0000256" key="1">
    <source>
        <dbReference type="ARBA" id="ARBA00008535"/>
    </source>
</evidence>
<sequence>MSVISSSPDDPVIRILLMGRCGSGKSSSGNTILRERKFEEHESEICEGKTQIDENQVYVIDCPDLLDSDLNKEQQEMMKEQLVSQCSAALIVYFGFAQEMSVISFGPDDSVIRIFLIGRHGS</sequence>
<dbReference type="EMBL" id="JAYMGO010000003">
    <property type="protein sequence ID" value="KAL1279165.1"/>
    <property type="molecule type" value="Genomic_DNA"/>
</dbReference>
<dbReference type="PANTHER" id="PTHR10903">
    <property type="entry name" value="GTPASE, IMAP FAMILY MEMBER-RELATED"/>
    <property type="match status" value="1"/>
</dbReference>
<evidence type="ECO:0000256" key="3">
    <source>
        <dbReference type="ARBA" id="ARBA00023134"/>
    </source>
</evidence>
<evidence type="ECO:0000259" key="4">
    <source>
        <dbReference type="Pfam" id="PF04548"/>
    </source>
</evidence>
<reference evidence="5 6" key="1">
    <citation type="submission" date="2023-09" db="EMBL/GenBank/DDBJ databases">
        <authorList>
            <person name="Wang M."/>
        </authorList>
    </citation>
    <scope>NUCLEOTIDE SEQUENCE [LARGE SCALE GENOMIC DNA]</scope>
    <source>
        <strain evidence="5">GT-2023</strain>
        <tissue evidence="5">Liver</tissue>
    </source>
</reference>
<dbReference type="PANTHER" id="PTHR10903:SF188">
    <property type="entry name" value="GTPASE IMAP FAMILY MEMBER 2-LIKE-RELATED"/>
    <property type="match status" value="1"/>
</dbReference>
<accession>A0ABR3NQ38</accession>
<organism evidence="5 6">
    <name type="scientific">Cirrhinus molitorella</name>
    <name type="common">mud carp</name>
    <dbReference type="NCBI Taxonomy" id="172907"/>
    <lineage>
        <taxon>Eukaryota</taxon>
        <taxon>Metazoa</taxon>
        <taxon>Chordata</taxon>
        <taxon>Craniata</taxon>
        <taxon>Vertebrata</taxon>
        <taxon>Euteleostomi</taxon>
        <taxon>Actinopterygii</taxon>
        <taxon>Neopterygii</taxon>
        <taxon>Teleostei</taxon>
        <taxon>Ostariophysi</taxon>
        <taxon>Cypriniformes</taxon>
        <taxon>Cyprinidae</taxon>
        <taxon>Labeoninae</taxon>
        <taxon>Labeonini</taxon>
        <taxon>Cirrhinus</taxon>
    </lineage>
</organism>
<evidence type="ECO:0000313" key="5">
    <source>
        <dbReference type="EMBL" id="KAL1279165.1"/>
    </source>
</evidence>
<dbReference type="Gene3D" id="3.40.50.300">
    <property type="entry name" value="P-loop containing nucleotide triphosphate hydrolases"/>
    <property type="match status" value="1"/>
</dbReference>
<feature type="domain" description="AIG1-type G" evidence="4">
    <location>
        <begin position="14"/>
        <end position="80"/>
    </location>
</feature>
<dbReference type="InterPro" id="IPR027417">
    <property type="entry name" value="P-loop_NTPase"/>
</dbReference>
<comment type="similarity">
    <text evidence="1">Belongs to the TRAFAC class TrmE-Era-EngA-EngB-Septin-like GTPase superfamily. AIG1/Toc34/Toc159-like paraseptin GTPase family. IAN subfamily.</text>
</comment>
<gene>
    <name evidence="5" type="ORF">QQF64_025838</name>
</gene>
<keyword evidence="2" id="KW-0547">Nucleotide-binding</keyword>
<dbReference type="InterPro" id="IPR006703">
    <property type="entry name" value="G_AIG1"/>
</dbReference>
<dbReference type="Pfam" id="PF04548">
    <property type="entry name" value="AIG1"/>
    <property type="match status" value="1"/>
</dbReference>
<dbReference type="InterPro" id="IPR045058">
    <property type="entry name" value="GIMA/IAN/Toc"/>
</dbReference>
<name>A0ABR3NQ38_9TELE</name>